<protein>
    <submittedName>
        <fullName evidence="2">Amidohydrolase</fullName>
    </submittedName>
</protein>
<dbReference type="InterPro" id="IPR032465">
    <property type="entry name" value="ACMSD"/>
</dbReference>
<accession>A0A6S6R259</accession>
<dbReference type="KEGG" id="acel:acsn021_06770"/>
<dbReference type="Pfam" id="PF04909">
    <property type="entry name" value="Amidohydro_2"/>
    <property type="match status" value="1"/>
</dbReference>
<keyword evidence="3" id="KW-1185">Reference proteome</keyword>
<dbReference type="Gene3D" id="3.20.20.140">
    <property type="entry name" value="Metal-dependent hydrolases"/>
    <property type="match status" value="1"/>
</dbReference>
<proteinExistence type="predicted"/>
<dbReference type="AlphaFoldDB" id="A0A6S6R259"/>
<dbReference type="EMBL" id="AP023367">
    <property type="protein sequence ID" value="BCJ93108.1"/>
    <property type="molecule type" value="Genomic_DNA"/>
</dbReference>
<dbReference type="SUPFAM" id="SSF51556">
    <property type="entry name" value="Metallo-dependent hydrolases"/>
    <property type="match status" value="1"/>
</dbReference>
<dbReference type="InterPro" id="IPR032466">
    <property type="entry name" value="Metal_Hydrolase"/>
</dbReference>
<reference evidence="2 3" key="1">
    <citation type="journal article" date="2016" name="Int. J. Syst. Evol. Microbiol.">
        <title>Descriptions of Anaerotaenia torta gen. nov., sp. nov. and Anaerocolumna cellulosilytica gen. nov., sp. nov. isolated from a methanogenic reactor of cattle waste.</title>
        <authorList>
            <person name="Uek A."/>
            <person name="Ohtaki Y."/>
            <person name="Kaku N."/>
            <person name="Ueki K."/>
        </authorList>
    </citation>
    <scope>NUCLEOTIDE SEQUENCE [LARGE SCALE GENOMIC DNA]</scope>
    <source>
        <strain evidence="2 3">SN021</strain>
    </source>
</reference>
<keyword evidence="2" id="KW-0378">Hydrolase</keyword>
<evidence type="ECO:0000313" key="3">
    <source>
        <dbReference type="Proteomes" id="UP000515561"/>
    </source>
</evidence>
<keyword evidence="1" id="KW-0456">Lyase</keyword>
<dbReference type="PANTHER" id="PTHR21240">
    <property type="entry name" value="2-AMINO-3-CARBOXYLMUCONATE-6-SEMIALDEHYDE DECARBOXYLASE"/>
    <property type="match status" value="1"/>
</dbReference>
<organism evidence="2 3">
    <name type="scientific">Anaerocolumna cellulosilytica</name>
    <dbReference type="NCBI Taxonomy" id="433286"/>
    <lineage>
        <taxon>Bacteria</taxon>
        <taxon>Bacillati</taxon>
        <taxon>Bacillota</taxon>
        <taxon>Clostridia</taxon>
        <taxon>Lachnospirales</taxon>
        <taxon>Lachnospiraceae</taxon>
        <taxon>Anaerocolumna</taxon>
    </lineage>
</organism>
<evidence type="ECO:0000313" key="2">
    <source>
        <dbReference type="EMBL" id="BCJ93108.1"/>
    </source>
</evidence>
<dbReference type="InterPro" id="IPR006680">
    <property type="entry name" value="Amidohydro-rel"/>
</dbReference>
<sequence>MIIDAHLHLWKKQKGIVDGLPVYDLGGGKSMFGNEVRQMLPPYMEDGFNSVERLIANMDYAGVNGCIVTQEYIDGNQNAYLLEAKNKYPDRLKICSLYEETEDYLLEGFDGIKICGGRLSRKKLSELLPVFQAANAAGKFISIDLAEGAVQVEELRELVEKCPEVKVAIGHFGMAGRKGFEEQVKLACYKNVYIESGGITWLFHKEFYPFPSAIDAILQARDICGMGKLMWGSDYPRTMTAITYPMSFDFILKSDRLTSREKEQFLWKTAKEFYGFPDFKKIPYTKNMVE</sequence>
<name>A0A6S6R259_9FIRM</name>
<dbReference type="PANTHER" id="PTHR21240:SF19">
    <property type="entry name" value="CATALYTIC_ HYDROLASE"/>
    <property type="match status" value="1"/>
</dbReference>
<gene>
    <name evidence="2" type="ORF">acsn021_06770</name>
</gene>
<dbReference type="GO" id="GO:0016831">
    <property type="term" value="F:carboxy-lyase activity"/>
    <property type="evidence" value="ECO:0007669"/>
    <property type="project" value="InterPro"/>
</dbReference>
<dbReference type="Proteomes" id="UP000515561">
    <property type="component" value="Chromosome"/>
</dbReference>
<dbReference type="RefSeq" id="WP_184095197.1">
    <property type="nucleotide sequence ID" value="NZ_AP023367.1"/>
</dbReference>
<dbReference type="GO" id="GO:0016787">
    <property type="term" value="F:hydrolase activity"/>
    <property type="evidence" value="ECO:0007669"/>
    <property type="project" value="UniProtKB-KW"/>
</dbReference>
<evidence type="ECO:0000256" key="1">
    <source>
        <dbReference type="ARBA" id="ARBA00023239"/>
    </source>
</evidence>